<keyword evidence="2" id="KW-1185">Reference proteome</keyword>
<gene>
    <name evidence="1" type="ORF">LSINAPIS_LOCUS14452</name>
</gene>
<reference evidence="1 2" key="1">
    <citation type="submission" date="2017-07" db="EMBL/GenBank/DDBJ databases">
        <authorList>
            <person name="Talla V."/>
            <person name="Backstrom N."/>
        </authorList>
    </citation>
    <scope>NUCLEOTIDE SEQUENCE [LARGE SCALE GENOMIC DNA]</scope>
</reference>
<evidence type="ECO:0000313" key="2">
    <source>
        <dbReference type="Proteomes" id="UP000324832"/>
    </source>
</evidence>
<sequence>MSCFSKLCSVRGFDSEQNERPAPALRRLLPARVRRETLHMLEHIVYNVNVDVGRESR</sequence>
<name>A0A5E4R348_9NEOP</name>
<evidence type="ECO:0000313" key="1">
    <source>
        <dbReference type="EMBL" id="VVD04766.1"/>
    </source>
</evidence>
<proteinExistence type="predicted"/>
<organism evidence="1 2">
    <name type="scientific">Leptidea sinapis</name>
    <dbReference type="NCBI Taxonomy" id="189913"/>
    <lineage>
        <taxon>Eukaryota</taxon>
        <taxon>Metazoa</taxon>
        <taxon>Ecdysozoa</taxon>
        <taxon>Arthropoda</taxon>
        <taxon>Hexapoda</taxon>
        <taxon>Insecta</taxon>
        <taxon>Pterygota</taxon>
        <taxon>Neoptera</taxon>
        <taxon>Endopterygota</taxon>
        <taxon>Lepidoptera</taxon>
        <taxon>Glossata</taxon>
        <taxon>Ditrysia</taxon>
        <taxon>Papilionoidea</taxon>
        <taxon>Pieridae</taxon>
        <taxon>Dismorphiinae</taxon>
        <taxon>Leptidea</taxon>
    </lineage>
</organism>
<dbReference type="AlphaFoldDB" id="A0A5E4R348"/>
<dbReference type="EMBL" id="FZQP02006893">
    <property type="protein sequence ID" value="VVD04766.1"/>
    <property type="molecule type" value="Genomic_DNA"/>
</dbReference>
<accession>A0A5E4R348</accession>
<protein>
    <submittedName>
        <fullName evidence="1">Uncharacterized protein</fullName>
    </submittedName>
</protein>
<dbReference type="Proteomes" id="UP000324832">
    <property type="component" value="Unassembled WGS sequence"/>
</dbReference>